<protein>
    <submittedName>
        <fullName evidence="3">Uncharacterized protein</fullName>
    </submittedName>
</protein>
<dbReference type="Proteomes" id="UP000887565">
    <property type="component" value="Unplaced"/>
</dbReference>
<feature type="region of interest" description="Disordered" evidence="1">
    <location>
        <begin position="64"/>
        <end position="85"/>
    </location>
</feature>
<reference evidence="3" key="1">
    <citation type="submission" date="2022-11" db="UniProtKB">
        <authorList>
            <consortium name="WormBaseParasite"/>
        </authorList>
    </citation>
    <scope>IDENTIFICATION</scope>
</reference>
<keyword evidence="2" id="KW-1185">Reference proteome</keyword>
<evidence type="ECO:0000313" key="2">
    <source>
        <dbReference type="Proteomes" id="UP000887565"/>
    </source>
</evidence>
<dbReference type="WBParaSite" id="nRc.2.0.1.t40679-RA">
    <property type="protein sequence ID" value="nRc.2.0.1.t40679-RA"/>
    <property type="gene ID" value="nRc.2.0.1.g40679"/>
</dbReference>
<evidence type="ECO:0000256" key="1">
    <source>
        <dbReference type="SAM" id="MobiDB-lite"/>
    </source>
</evidence>
<name>A0A915KQD3_ROMCU</name>
<organism evidence="2 3">
    <name type="scientific">Romanomermis culicivorax</name>
    <name type="common">Nematode worm</name>
    <dbReference type="NCBI Taxonomy" id="13658"/>
    <lineage>
        <taxon>Eukaryota</taxon>
        <taxon>Metazoa</taxon>
        <taxon>Ecdysozoa</taxon>
        <taxon>Nematoda</taxon>
        <taxon>Enoplea</taxon>
        <taxon>Dorylaimia</taxon>
        <taxon>Mermithida</taxon>
        <taxon>Mermithoidea</taxon>
        <taxon>Mermithidae</taxon>
        <taxon>Romanomermis</taxon>
    </lineage>
</organism>
<proteinExistence type="predicted"/>
<sequence length="226" mass="25067">MQCCRMTLTVMLAISAPARMFRMMSGRALVSDEKYLDLKRQLAEQCNNGKAVSGESMQTVCNALQRGKRDRRKNPTTDRPRGPGAWMNPQAMELQFYEDLVNYCLKGIQLGRLTWDSLCRNALQAWSDTVGADLALKINEGVRSSDNAHGSHGQVSPGSWTNPQAMELQFYHDWVNYCIESIASGERTWDSFCISGVQAFFDLGDIGPAEESEVVSLGNDAQGSRG</sequence>
<evidence type="ECO:0000313" key="3">
    <source>
        <dbReference type="WBParaSite" id="nRc.2.0.1.t40679-RA"/>
    </source>
</evidence>
<dbReference type="AlphaFoldDB" id="A0A915KQD3"/>
<accession>A0A915KQD3</accession>